<name>A0ABS9SGZ4_9BACT</name>
<dbReference type="InterPro" id="IPR020568">
    <property type="entry name" value="Ribosomal_Su5_D2-typ_SF"/>
</dbReference>
<protein>
    <recommendedName>
        <fullName evidence="5">GHMP kinase N-terminal domain-containing protein</fullName>
    </recommendedName>
</protein>
<evidence type="ECO:0000256" key="3">
    <source>
        <dbReference type="ARBA" id="ARBA00022777"/>
    </source>
</evidence>
<dbReference type="RefSeq" id="WP_240827017.1">
    <property type="nucleotide sequence ID" value="NZ_JAKWBL010000001.1"/>
</dbReference>
<keyword evidence="3" id="KW-0418">Kinase</keyword>
<reference evidence="6 7" key="1">
    <citation type="submission" date="2022-02" db="EMBL/GenBank/DDBJ databases">
        <authorList>
            <person name="Min J."/>
        </authorList>
    </citation>
    <scope>NUCLEOTIDE SEQUENCE [LARGE SCALE GENOMIC DNA]</scope>
    <source>
        <strain evidence="6 7">GR10-1</strain>
    </source>
</reference>
<dbReference type="Gene3D" id="3.30.230.10">
    <property type="match status" value="1"/>
</dbReference>
<dbReference type="PANTHER" id="PTHR43527:SF2">
    <property type="entry name" value="4-DIPHOSPHOCYTIDYL-2-C-METHYL-D-ERYTHRITOL KINASE, CHLOROPLASTIC"/>
    <property type="match status" value="1"/>
</dbReference>
<dbReference type="Pfam" id="PF00288">
    <property type="entry name" value="GHMP_kinases_N"/>
    <property type="match status" value="1"/>
</dbReference>
<dbReference type="SUPFAM" id="SSF54211">
    <property type="entry name" value="Ribosomal protein S5 domain 2-like"/>
    <property type="match status" value="1"/>
</dbReference>
<dbReference type="InterPro" id="IPR014721">
    <property type="entry name" value="Ribsml_uS5_D2-typ_fold_subgr"/>
</dbReference>
<evidence type="ECO:0000256" key="2">
    <source>
        <dbReference type="ARBA" id="ARBA00022741"/>
    </source>
</evidence>
<evidence type="ECO:0000256" key="1">
    <source>
        <dbReference type="ARBA" id="ARBA00022679"/>
    </source>
</evidence>
<accession>A0ABS9SGZ4</accession>
<dbReference type="PANTHER" id="PTHR43527">
    <property type="entry name" value="4-DIPHOSPHOCYTIDYL-2-C-METHYL-D-ERYTHRITOL KINASE, CHLOROPLASTIC"/>
    <property type="match status" value="1"/>
</dbReference>
<feature type="domain" description="GHMP kinase N-terminal" evidence="5">
    <location>
        <begin position="63"/>
        <end position="136"/>
    </location>
</feature>
<evidence type="ECO:0000259" key="5">
    <source>
        <dbReference type="Pfam" id="PF00288"/>
    </source>
</evidence>
<dbReference type="Proteomes" id="UP001202248">
    <property type="component" value="Unassembled WGS sequence"/>
</dbReference>
<keyword evidence="2" id="KW-0547">Nucleotide-binding</keyword>
<evidence type="ECO:0000256" key="4">
    <source>
        <dbReference type="ARBA" id="ARBA00022840"/>
    </source>
</evidence>
<evidence type="ECO:0000313" key="6">
    <source>
        <dbReference type="EMBL" id="MCH5597643.1"/>
    </source>
</evidence>
<keyword evidence="1" id="KW-0808">Transferase</keyword>
<comment type="caution">
    <text evidence="6">The sequence shown here is derived from an EMBL/GenBank/DDBJ whole genome shotgun (WGS) entry which is preliminary data.</text>
</comment>
<keyword evidence="4" id="KW-0067">ATP-binding</keyword>
<gene>
    <name evidence="6" type="ORF">MKP09_06835</name>
</gene>
<keyword evidence="7" id="KW-1185">Reference proteome</keyword>
<dbReference type="InterPro" id="IPR006204">
    <property type="entry name" value="GHMP_kinase_N_dom"/>
</dbReference>
<organism evidence="6 7">
    <name type="scientific">Niabella ginsengisoli</name>
    <dbReference type="NCBI Taxonomy" id="522298"/>
    <lineage>
        <taxon>Bacteria</taxon>
        <taxon>Pseudomonadati</taxon>
        <taxon>Bacteroidota</taxon>
        <taxon>Chitinophagia</taxon>
        <taxon>Chitinophagales</taxon>
        <taxon>Chitinophagaceae</taxon>
        <taxon>Niabella</taxon>
    </lineage>
</organism>
<evidence type="ECO:0000313" key="7">
    <source>
        <dbReference type="Proteomes" id="UP001202248"/>
    </source>
</evidence>
<dbReference type="EMBL" id="JAKWBL010000001">
    <property type="protein sequence ID" value="MCH5597643.1"/>
    <property type="molecule type" value="Genomic_DNA"/>
</dbReference>
<proteinExistence type="predicted"/>
<sequence>MIRFSNCKINIGLYITGKRPDGYHSIETIFYPLPVYDVLELTESNENNISVLGLPIPGGSENNIVLKAWQLLKKDFNNLPPVHFHLLKNIPAGAGLGAGSANGAYALKALNEKYHLNISTNELINYALQLGSDCPFSL</sequence>